<accession>A0AAF3EA69</accession>
<organism evidence="2 3">
    <name type="scientific">Mesorhabditis belari</name>
    <dbReference type="NCBI Taxonomy" id="2138241"/>
    <lineage>
        <taxon>Eukaryota</taxon>
        <taxon>Metazoa</taxon>
        <taxon>Ecdysozoa</taxon>
        <taxon>Nematoda</taxon>
        <taxon>Chromadorea</taxon>
        <taxon>Rhabditida</taxon>
        <taxon>Rhabditina</taxon>
        <taxon>Rhabditomorpha</taxon>
        <taxon>Rhabditoidea</taxon>
        <taxon>Rhabditidae</taxon>
        <taxon>Mesorhabditinae</taxon>
        <taxon>Mesorhabditis</taxon>
    </lineage>
</organism>
<proteinExistence type="predicted"/>
<dbReference type="WBParaSite" id="MBELARI_LOCUS10810">
    <property type="protein sequence ID" value="MBELARI_LOCUS10810"/>
    <property type="gene ID" value="MBELARI_LOCUS10810"/>
</dbReference>
<dbReference type="AlphaFoldDB" id="A0AAF3EA69"/>
<evidence type="ECO:0000313" key="3">
    <source>
        <dbReference type="WBParaSite" id="MBELARI_LOCUS10810"/>
    </source>
</evidence>
<evidence type="ECO:0000313" key="2">
    <source>
        <dbReference type="Proteomes" id="UP000887575"/>
    </source>
</evidence>
<sequence>MISLKFFLLLFYFLQLFFYAQVDGKEDCLPDCKVLNSPVGIRPAQFRDCICVKSDEISENLCKTEYRSLKFRNETSGSIIRHQAVVAACVIDDVFTTIEQPEFEKDEQLFLKARSALDRLVNVERRYSNWVFGFRTNLISFYNVDDSTLRFGRK</sequence>
<evidence type="ECO:0000256" key="1">
    <source>
        <dbReference type="SAM" id="SignalP"/>
    </source>
</evidence>
<feature type="signal peptide" evidence="1">
    <location>
        <begin position="1"/>
        <end position="24"/>
    </location>
</feature>
<reference evidence="3" key="1">
    <citation type="submission" date="2024-02" db="UniProtKB">
        <authorList>
            <consortium name="WormBaseParasite"/>
        </authorList>
    </citation>
    <scope>IDENTIFICATION</scope>
</reference>
<keyword evidence="2" id="KW-1185">Reference proteome</keyword>
<keyword evidence="1" id="KW-0732">Signal</keyword>
<protein>
    <submittedName>
        <fullName evidence="3">Uncharacterized protein</fullName>
    </submittedName>
</protein>
<dbReference type="Proteomes" id="UP000887575">
    <property type="component" value="Unassembled WGS sequence"/>
</dbReference>
<feature type="chain" id="PRO_5042244449" evidence="1">
    <location>
        <begin position="25"/>
        <end position="154"/>
    </location>
</feature>
<name>A0AAF3EA69_9BILA</name>